<gene>
    <name evidence="1" type="ORF">D0Y65_014449</name>
</gene>
<keyword evidence="2" id="KW-1185">Reference proteome</keyword>
<organism evidence="1 2">
    <name type="scientific">Glycine soja</name>
    <name type="common">Wild soybean</name>
    <dbReference type="NCBI Taxonomy" id="3848"/>
    <lineage>
        <taxon>Eukaryota</taxon>
        <taxon>Viridiplantae</taxon>
        <taxon>Streptophyta</taxon>
        <taxon>Embryophyta</taxon>
        <taxon>Tracheophyta</taxon>
        <taxon>Spermatophyta</taxon>
        <taxon>Magnoliopsida</taxon>
        <taxon>eudicotyledons</taxon>
        <taxon>Gunneridae</taxon>
        <taxon>Pentapetalae</taxon>
        <taxon>rosids</taxon>
        <taxon>fabids</taxon>
        <taxon>Fabales</taxon>
        <taxon>Fabaceae</taxon>
        <taxon>Papilionoideae</taxon>
        <taxon>50 kb inversion clade</taxon>
        <taxon>NPAAA clade</taxon>
        <taxon>indigoferoid/millettioid clade</taxon>
        <taxon>Phaseoleae</taxon>
        <taxon>Glycine</taxon>
        <taxon>Glycine subgen. Soja</taxon>
    </lineage>
</organism>
<name>A0A445K8C8_GLYSO</name>
<dbReference type="Proteomes" id="UP000289340">
    <property type="component" value="Chromosome 6"/>
</dbReference>
<evidence type="ECO:0000313" key="1">
    <source>
        <dbReference type="EMBL" id="RZC07051.1"/>
    </source>
</evidence>
<dbReference type="AlphaFoldDB" id="A0A445K8C8"/>
<reference evidence="1 2" key="1">
    <citation type="submission" date="2018-09" db="EMBL/GenBank/DDBJ databases">
        <title>A high-quality reference genome of wild soybean provides a powerful tool to mine soybean genomes.</title>
        <authorList>
            <person name="Xie M."/>
            <person name="Chung C.Y.L."/>
            <person name="Li M.-W."/>
            <person name="Wong F.-L."/>
            <person name="Chan T.-F."/>
            <person name="Lam H.-M."/>
        </authorList>
    </citation>
    <scope>NUCLEOTIDE SEQUENCE [LARGE SCALE GENOMIC DNA]</scope>
    <source>
        <strain evidence="2">cv. W05</strain>
        <tissue evidence="1">Hypocotyl of etiolated seedlings</tissue>
    </source>
</reference>
<proteinExistence type="predicted"/>
<dbReference type="EMBL" id="QZWG01000006">
    <property type="protein sequence ID" value="RZC07051.1"/>
    <property type="molecule type" value="Genomic_DNA"/>
</dbReference>
<comment type="caution">
    <text evidence="1">The sequence shown here is derived from an EMBL/GenBank/DDBJ whole genome shotgun (WGS) entry which is preliminary data.</text>
</comment>
<protein>
    <submittedName>
        <fullName evidence="1">Uncharacterized protein</fullName>
    </submittedName>
</protein>
<accession>A0A445K8C8</accession>
<evidence type="ECO:0000313" key="2">
    <source>
        <dbReference type="Proteomes" id="UP000289340"/>
    </source>
</evidence>
<sequence length="89" mass="9890">MRGLGLCCEGVEYDINGEAEPNKEKIIVPVRVESFSKSRDHATVIPAKRKSVKKMVCSCFIQCFSHKCSKTKTKTTNKKAVYGTANYGN</sequence>